<protein>
    <submittedName>
        <fullName evidence="1">DNA damage-inducible protein DinB</fullName>
    </submittedName>
</protein>
<dbReference type="Proteomes" id="UP000465304">
    <property type="component" value="Unassembled WGS sequence"/>
</dbReference>
<reference evidence="1 2" key="1">
    <citation type="journal article" date="2019" name="Emerg. Microbes Infect.">
        <title>Comprehensive subspecies identification of 175 nontuberculous mycobacteria species based on 7547 genomic profiles.</title>
        <authorList>
            <person name="Matsumoto Y."/>
            <person name="Kinjo T."/>
            <person name="Motooka D."/>
            <person name="Nabeya D."/>
            <person name="Jung N."/>
            <person name="Uechi K."/>
            <person name="Horii T."/>
            <person name="Iida T."/>
            <person name="Fujita J."/>
            <person name="Nakamura S."/>
        </authorList>
    </citation>
    <scope>NUCLEOTIDE SEQUENCE [LARGE SCALE GENOMIC DNA]</scope>
    <source>
        <strain evidence="1 2">JCM 30996</strain>
    </source>
</reference>
<keyword evidence="2" id="KW-1185">Reference proteome</keyword>
<organism evidence="1 2">
    <name type="scientific">Mycolicibacterium hippocampi</name>
    <dbReference type="NCBI Taxonomy" id="659824"/>
    <lineage>
        <taxon>Bacteria</taxon>
        <taxon>Bacillati</taxon>
        <taxon>Actinomycetota</taxon>
        <taxon>Actinomycetes</taxon>
        <taxon>Mycobacteriales</taxon>
        <taxon>Mycobacteriaceae</taxon>
        <taxon>Mycolicibacterium</taxon>
    </lineage>
</organism>
<proteinExistence type="predicted"/>
<dbReference type="AlphaFoldDB" id="A0A7I9ZSL9"/>
<gene>
    <name evidence="1" type="ORF">MHIP_41510</name>
</gene>
<sequence>MTRQNTGASGHSKRTLDALTPELEPGVRRATFPMIDEARRQFELAWSLAELHLAALAEEDFLWEPANMCWTVHRDDASVWRSDWAETEPDPVPVPTIAWLTWHIDYWWTAAIDALTAPTTFPWDAGSGRTVADTVLWVAVELTKNVSELGQLRLLRAVTGTTP</sequence>
<evidence type="ECO:0000313" key="2">
    <source>
        <dbReference type="Proteomes" id="UP000465304"/>
    </source>
</evidence>
<comment type="caution">
    <text evidence="1">The sequence shown here is derived from an EMBL/GenBank/DDBJ whole genome shotgun (WGS) entry which is preliminary data.</text>
</comment>
<evidence type="ECO:0000313" key="1">
    <source>
        <dbReference type="EMBL" id="GFH03668.1"/>
    </source>
</evidence>
<name>A0A7I9ZSL9_9MYCO</name>
<accession>A0A7I9ZSL9</accession>
<dbReference type="EMBL" id="BLLB01000002">
    <property type="protein sequence ID" value="GFH03668.1"/>
    <property type="molecule type" value="Genomic_DNA"/>
</dbReference>